<evidence type="ECO:0000259" key="4">
    <source>
        <dbReference type="PROSITE" id="PS51387"/>
    </source>
</evidence>
<dbReference type="InterPro" id="IPR036318">
    <property type="entry name" value="FAD-bd_PCMH-like_sf"/>
</dbReference>
<evidence type="ECO:0000256" key="2">
    <source>
        <dbReference type="ARBA" id="ARBA00023002"/>
    </source>
</evidence>
<keyword evidence="6" id="KW-1185">Reference proteome</keyword>
<organism evidence="5 6">
    <name type="scientific">Aspergillus carbonarius (strain ITEM 5010)</name>
    <dbReference type="NCBI Taxonomy" id="602072"/>
    <lineage>
        <taxon>Eukaryota</taxon>
        <taxon>Fungi</taxon>
        <taxon>Dikarya</taxon>
        <taxon>Ascomycota</taxon>
        <taxon>Pezizomycotina</taxon>
        <taxon>Eurotiomycetes</taxon>
        <taxon>Eurotiomycetidae</taxon>
        <taxon>Eurotiales</taxon>
        <taxon>Aspergillaceae</taxon>
        <taxon>Aspergillus</taxon>
        <taxon>Aspergillus subgen. Circumdati</taxon>
    </lineage>
</organism>
<comment type="similarity">
    <text evidence="1">Belongs to the oxygen-dependent FAD-linked oxidoreductase family.</text>
</comment>
<dbReference type="AlphaFoldDB" id="A0A1R3RJD0"/>
<dbReference type="Gene3D" id="3.30.465.10">
    <property type="match status" value="2"/>
</dbReference>
<proteinExistence type="inferred from homology"/>
<dbReference type="SUPFAM" id="SSF56176">
    <property type="entry name" value="FAD-binding/transporter-associated domain-like"/>
    <property type="match status" value="1"/>
</dbReference>
<dbReference type="STRING" id="602072.A0A1R3RJD0"/>
<dbReference type="GO" id="GO:0016491">
    <property type="term" value="F:oxidoreductase activity"/>
    <property type="evidence" value="ECO:0007669"/>
    <property type="project" value="UniProtKB-KW"/>
</dbReference>
<gene>
    <name evidence="5" type="ORF">ASPCADRAFT_131189</name>
</gene>
<dbReference type="OMA" id="HFAARHN"/>
<dbReference type="Pfam" id="PF01565">
    <property type="entry name" value="FAD_binding_4"/>
    <property type="match status" value="1"/>
</dbReference>
<feature type="chain" id="PRO_5012955326" description="FAD-binding PCMH-type domain-containing protein" evidence="3">
    <location>
        <begin position="21"/>
        <end position="569"/>
    </location>
</feature>
<reference evidence="6" key="1">
    <citation type="journal article" date="2017" name="Genome Biol.">
        <title>Comparative genomics reveals high biological diversity and specific adaptations in the industrially and medically important fungal genus Aspergillus.</title>
        <authorList>
            <person name="de Vries R.P."/>
            <person name="Riley R."/>
            <person name="Wiebenga A."/>
            <person name="Aguilar-Osorio G."/>
            <person name="Amillis S."/>
            <person name="Uchima C.A."/>
            <person name="Anderluh G."/>
            <person name="Asadollahi M."/>
            <person name="Askin M."/>
            <person name="Barry K."/>
            <person name="Battaglia E."/>
            <person name="Bayram O."/>
            <person name="Benocci T."/>
            <person name="Braus-Stromeyer S.A."/>
            <person name="Caldana C."/>
            <person name="Canovas D."/>
            <person name="Cerqueira G.C."/>
            <person name="Chen F."/>
            <person name="Chen W."/>
            <person name="Choi C."/>
            <person name="Clum A."/>
            <person name="Dos Santos R.A."/>
            <person name="Damasio A.R."/>
            <person name="Diallinas G."/>
            <person name="Emri T."/>
            <person name="Fekete E."/>
            <person name="Flipphi M."/>
            <person name="Freyberg S."/>
            <person name="Gallo A."/>
            <person name="Gournas C."/>
            <person name="Habgood R."/>
            <person name="Hainaut M."/>
            <person name="Harispe M.L."/>
            <person name="Henrissat B."/>
            <person name="Hilden K.S."/>
            <person name="Hope R."/>
            <person name="Hossain A."/>
            <person name="Karabika E."/>
            <person name="Karaffa L."/>
            <person name="Karanyi Z."/>
            <person name="Krasevec N."/>
            <person name="Kuo A."/>
            <person name="Kusch H."/>
            <person name="LaButti K."/>
            <person name="Lagendijk E.L."/>
            <person name="Lapidus A."/>
            <person name="Levasseur A."/>
            <person name="Lindquist E."/>
            <person name="Lipzen A."/>
            <person name="Logrieco A.F."/>
            <person name="MacCabe A."/>
            <person name="Maekelae M.R."/>
            <person name="Malavazi I."/>
            <person name="Melin P."/>
            <person name="Meyer V."/>
            <person name="Mielnichuk N."/>
            <person name="Miskei M."/>
            <person name="Molnar A.P."/>
            <person name="Mule G."/>
            <person name="Ngan C.Y."/>
            <person name="Orejas M."/>
            <person name="Orosz E."/>
            <person name="Ouedraogo J.P."/>
            <person name="Overkamp K.M."/>
            <person name="Park H.-S."/>
            <person name="Perrone G."/>
            <person name="Piumi F."/>
            <person name="Punt P.J."/>
            <person name="Ram A.F."/>
            <person name="Ramon A."/>
            <person name="Rauscher S."/>
            <person name="Record E."/>
            <person name="Riano-Pachon D.M."/>
            <person name="Robert V."/>
            <person name="Roehrig J."/>
            <person name="Ruller R."/>
            <person name="Salamov A."/>
            <person name="Salih N.S."/>
            <person name="Samson R.A."/>
            <person name="Sandor E."/>
            <person name="Sanguinetti M."/>
            <person name="Schuetze T."/>
            <person name="Sepcic K."/>
            <person name="Shelest E."/>
            <person name="Sherlock G."/>
            <person name="Sophianopoulou V."/>
            <person name="Squina F.M."/>
            <person name="Sun H."/>
            <person name="Susca A."/>
            <person name="Todd R.B."/>
            <person name="Tsang A."/>
            <person name="Unkles S.E."/>
            <person name="van de Wiele N."/>
            <person name="van Rossen-Uffink D."/>
            <person name="Oliveira J.V."/>
            <person name="Vesth T.C."/>
            <person name="Visser J."/>
            <person name="Yu J.-H."/>
            <person name="Zhou M."/>
            <person name="Andersen M.R."/>
            <person name="Archer D.B."/>
            <person name="Baker S.E."/>
            <person name="Benoit I."/>
            <person name="Brakhage A.A."/>
            <person name="Braus G.H."/>
            <person name="Fischer R."/>
            <person name="Frisvad J.C."/>
            <person name="Goldman G.H."/>
            <person name="Houbraken J."/>
            <person name="Oakley B."/>
            <person name="Pocsi I."/>
            <person name="Scazzocchio C."/>
            <person name="Seiboth B."/>
            <person name="vanKuyk P.A."/>
            <person name="Wortman J."/>
            <person name="Dyer P.S."/>
            <person name="Grigoriev I.V."/>
        </authorList>
    </citation>
    <scope>NUCLEOTIDE SEQUENCE [LARGE SCALE GENOMIC DNA]</scope>
    <source>
        <strain evidence="6">ITEM 5010</strain>
    </source>
</reference>
<keyword evidence="3" id="KW-0732">Signal</keyword>
<dbReference type="PROSITE" id="PS51387">
    <property type="entry name" value="FAD_PCMH"/>
    <property type="match status" value="1"/>
</dbReference>
<dbReference type="OrthoDB" id="9983560at2759"/>
<evidence type="ECO:0000256" key="1">
    <source>
        <dbReference type="ARBA" id="ARBA00005466"/>
    </source>
</evidence>
<feature type="signal peptide" evidence="3">
    <location>
        <begin position="1"/>
        <end position="20"/>
    </location>
</feature>
<dbReference type="PANTHER" id="PTHR13878:SF91">
    <property type="entry name" value="FAD BINDING DOMAIN PROTEIN (AFU_ORTHOLOGUE AFUA_6G12070)-RELATED"/>
    <property type="match status" value="1"/>
</dbReference>
<protein>
    <recommendedName>
        <fullName evidence="4">FAD-binding PCMH-type domain-containing protein</fullName>
    </recommendedName>
</protein>
<dbReference type="InterPro" id="IPR016166">
    <property type="entry name" value="FAD-bd_PCMH"/>
</dbReference>
<dbReference type="VEuPathDB" id="FungiDB:ASPCADRAFT_131189"/>
<feature type="domain" description="FAD-binding PCMH-type" evidence="4">
    <location>
        <begin position="114"/>
        <end position="294"/>
    </location>
</feature>
<keyword evidence="2" id="KW-0560">Oxidoreductase</keyword>
<dbReference type="InterPro" id="IPR006094">
    <property type="entry name" value="Oxid_FAD_bind_N"/>
</dbReference>
<sequence>MVGPILFLLPLFLLLPSAASTTCRCFPSDPCWPTPQQWDEFNTTLSGKLIATTPLGSVCHANNTFTSYDASACASLRSIWDYPSTHYTTSSSPMAPWFTNFSCNPFFPSSTPCTIGPLVRYAVNATSASDYQKTLNFTQSHNIRLVIRNTGHDYLGKSTGAGALALWTHHLKDIQILSNYTSERYTGPAIKVGAGVQFFEAMAAVHEQNLVLVSGNCQSVGYAGGYTQGGGHGQLASKFGLAADQVLEWEVVTADGELRTASATENRDLYWALCGGGGGTYGAVLSMTSKVYPELRTTTANLSFSAQGVKEGVYWGVVERFVKGLLPLTDTGGVAIWEATSQMFTVTPATIPGGTREQLEGWLAPTIALLTRYNISYTYNIAEFPTYWESYMAMNPMSNVTEAQIGGRMIPRSTVENNSSALVAAFRKIAHYGAAISGVSMNASRNAIPDNAVNPAWRDIAIDIVLGTAFDYYNRTTDLQNQRLMTNVLLPLLEALTPDSGAYLNEADIHQPNWQWVFYRDKYATLSDIKNKYDPNQIFYARTGVGSERWTELENGRLCRVHGGLDGSR</sequence>
<name>A0A1R3RJD0_ASPC5</name>
<dbReference type="Proteomes" id="UP000188318">
    <property type="component" value="Unassembled WGS sequence"/>
</dbReference>
<dbReference type="InterPro" id="IPR050432">
    <property type="entry name" value="FAD-linked_Oxidoreductases_BP"/>
</dbReference>
<accession>A0A1R3RJD0</accession>
<dbReference type="InterPro" id="IPR012951">
    <property type="entry name" value="BBE"/>
</dbReference>
<dbReference type="PANTHER" id="PTHR13878">
    <property type="entry name" value="GULONOLACTONE OXIDASE"/>
    <property type="match status" value="1"/>
</dbReference>
<dbReference type="GO" id="GO:0071949">
    <property type="term" value="F:FAD binding"/>
    <property type="evidence" value="ECO:0007669"/>
    <property type="project" value="InterPro"/>
</dbReference>
<dbReference type="InterPro" id="IPR016169">
    <property type="entry name" value="FAD-bd_PCMH_sub2"/>
</dbReference>
<evidence type="ECO:0000313" key="5">
    <source>
        <dbReference type="EMBL" id="OOF94573.1"/>
    </source>
</evidence>
<evidence type="ECO:0000313" key="6">
    <source>
        <dbReference type="Proteomes" id="UP000188318"/>
    </source>
</evidence>
<dbReference type="EMBL" id="KV907501">
    <property type="protein sequence ID" value="OOF94573.1"/>
    <property type="molecule type" value="Genomic_DNA"/>
</dbReference>
<evidence type="ECO:0000256" key="3">
    <source>
        <dbReference type="SAM" id="SignalP"/>
    </source>
</evidence>
<dbReference type="Pfam" id="PF08031">
    <property type="entry name" value="BBE"/>
    <property type="match status" value="1"/>
</dbReference>